<reference evidence="5" key="2">
    <citation type="submission" date="2016-06" db="EMBL/GenBank/DDBJ databases">
        <title>The genome of a short-lived fish provides insights into sex chromosome evolution and the genetic control of aging.</title>
        <authorList>
            <person name="Reichwald K."/>
            <person name="Felder M."/>
            <person name="Petzold A."/>
            <person name="Koch P."/>
            <person name="Groth M."/>
            <person name="Platzer M."/>
        </authorList>
    </citation>
    <scope>NUCLEOTIDE SEQUENCE</scope>
    <source>
        <tissue evidence="5">Brain</tissue>
    </source>
</reference>
<feature type="region of interest" description="Disordered" evidence="4">
    <location>
        <begin position="584"/>
        <end position="653"/>
    </location>
</feature>
<evidence type="ECO:0000256" key="1">
    <source>
        <dbReference type="ARBA" id="ARBA00022741"/>
    </source>
</evidence>
<feature type="region of interest" description="Disordered" evidence="4">
    <location>
        <begin position="677"/>
        <end position="892"/>
    </location>
</feature>
<feature type="compositionally biased region" description="Basic and acidic residues" evidence="4">
    <location>
        <begin position="548"/>
        <end position="558"/>
    </location>
</feature>
<feature type="compositionally biased region" description="Basic and acidic residues" evidence="4">
    <location>
        <begin position="1184"/>
        <end position="1228"/>
    </location>
</feature>
<dbReference type="InterPro" id="IPR027417">
    <property type="entry name" value="P-loop_NTPase"/>
</dbReference>
<feature type="region of interest" description="Disordered" evidence="4">
    <location>
        <begin position="547"/>
        <end position="566"/>
    </location>
</feature>
<accession>A0A1A7XUR3</accession>
<protein>
    <submittedName>
        <fullName evidence="5">RAB44, member RAS oncogene family</fullName>
    </submittedName>
</protein>
<feature type="region of interest" description="Disordered" evidence="4">
    <location>
        <begin position="417"/>
        <end position="440"/>
    </location>
</feature>
<dbReference type="InterPro" id="IPR050227">
    <property type="entry name" value="Rab"/>
</dbReference>
<dbReference type="CDD" id="cd00154">
    <property type="entry name" value="Rab"/>
    <property type="match status" value="1"/>
</dbReference>
<feature type="region of interest" description="Disordered" evidence="4">
    <location>
        <begin position="170"/>
        <end position="259"/>
    </location>
</feature>
<feature type="compositionally biased region" description="Basic and acidic residues" evidence="4">
    <location>
        <begin position="680"/>
        <end position="692"/>
    </location>
</feature>
<keyword evidence="2" id="KW-0342">GTP-binding</keyword>
<feature type="region of interest" description="Disordered" evidence="4">
    <location>
        <begin position="1322"/>
        <end position="1367"/>
    </location>
</feature>
<keyword evidence="3" id="KW-0449">Lipoprotein</keyword>
<feature type="compositionally biased region" description="Polar residues" evidence="4">
    <location>
        <begin position="756"/>
        <end position="770"/>
    </location>
</feature>
<evidence type="ECO:0000256" key="3">
    <source>
        <dbReference type="ARBA" id="ARBA00023288"/>
    </source>
</evidence>
<feature type="compositionally biased region" description="Basic and acidic residues" evidence="4">
    <location>
        <begin position="723"/>
        <end position="739"/>
    </location>
</feature>
<feature type="compositionally biased region" description="Basic residues" evidence="4">
    <location>
        <begin position="798"/>
        <end position="812"/>
    </location>
</feature>
<feature type="compositionally biased region" description="Basic and acidic residues" evidence="4">
    <location>
        <begin position="841"/>
        <end position="850"/>
    </location>
</feature>
<dbReference type="PROSITE" id="PS51421">
    <property type="entry name" value="RAS"/>
    <property type="match status" value="1"/>
</dbReference>
<dbReference type="Gene3D" id="3.40.50.300">
    <property type="entry name" value="P-loop containing nucleotide triphosphate hydrolases"/>
    <property type="match status" value="1"/>
</dbReference>
<dbReference type="EMBL" id="HADW01020363">
    <property type="protein sequence ID" value="SBP21763.1"/>
    <property type="molecule type" value="Transcribed_RNA"/>
</dbReference>
<evidence type="ECO:0000256" key="4">
    <source>
        <dbReference type="SAM" id="MobiDB-lite"/>
    </source>
</evidence>
<feature type="compositionally biased region" description="Basic and acidic residues" evidence="4">
    <location>
        <begin position="635"/>
        <end position="651"/>
    </location>
</feature>
<feature type="compositionally biased region" description="Polar residues" evidence="4">
    <location>
        <begin position="381"/>
        <end position="401"/>
    </location>
</feature>
<dbReference type="GO" id="GO:0003924">
    <property type="term" value="F:GTPase activity"/>
    <property type="evidence" value="ECO:0007669"/>
    <property type="project" value="InterPro"/>
</dbReference>
<feature type="compositionally biased region" description="Basic and acidic residues" evidence="4">
    <location>
        <begin position="170"/>
        <end position="193"/>
    </location>
</feature>
<feature type="compositionally biased region" description="Polar residues" evidence="4">
    <location>
        <begin position="194"/>
        <end position="209"/>
    </location>
</feature>
<feature type="compositionally biased region" description="Basic residues" evidence="4">
    <location>
        <begin position="1280"/>
        <end position="1295"/>
    </location>
</feature>
<feature type="compositionally biased region" description="Polar residues" evidence="4">
    <location>
        <begin position="1154"/>
        <end position="1167"/>
    </location>
</feature>
<dbReference type="Pfam" id="PF00071">
    <property type="entry name" value="Ras"/>
    <property type="match status" value="1"/>
</dbReference>
<reference evidence="5" key="1">
    <citation type="submission" date="2016-05" db="EMBL/GenBank/DDBJ databases">
        <authorList>
            <person name="Lavstsen T."/>
            <person name="Jespersen J.S."/>
        </authorList>
    </citation>
    <scope>NUCLEOTIDE SEQUENCE</scope>
    <source>
        <tissue evidence="5">Brain</tissue>
    </source>
</reference>
<feature type="compositionally biased region" description="Basic and acidic residues" evidence="4">
    <location>
        <begin position="1128"/>
        <end position="1153"/>
    </location>
</feature>
<name>A0A1A7XUR3_9TELE</name>
<feature type="compositionally biased region" description="Basic and acidic residues" evidence="4">
    <location>
        <begin position="133"/>
        <end position="154"/>
    </location>
</feature>
<dbReference type="GO" id="GO:0005525">
    <property type="term" value="F:GTP binding"/>
    <property type="evidence" value="ECO:0007669"/>
    <property type="project" value="UniProtKB-KW"/>
</dbReference>
<dbReference type="SMART" id="SM00176">
    <property type="entry name" value="RAN"/>
    <property type="match status" value="1"/>
</dbReference>
<gene>
    <name evidence="5" type="primary">RAB44</name>
</gene>
<keyword evidence="1" id="KW-0547">Nucleotide-binding</keyword>
<feature type="region of interest" description="Disordered" evidence="4">
    <location>
        <begin position="457"/>
        <end position="499"/>
    </location>
</feature>
<feature type="region of interest" description="Disordered" evidence="4">
    <location>
        <begin position="378"/>
        <end position="401"/>
    </location>
</feature>
<feature type="compositionally biased region" description="Basic and acidic residues" evidence="4">
    <location>
        <begin position="1322"/>
        <end position="1343"/>
    </location>
</feature>
<feature type="compositionally biased region" description="Basic and acidic residues" evidence="4">
    <location>
        <begin position="486"/>
        <end position="499"/>
    </location>
</feature>
<dbReference type="PRINTS" id="PR00449">
    <property type="entry name" value="RASTRNSFRMNG"/>
</dbReference>
<dbReference type="SMART" id="SM00173">
    <property type="entry name" value="RAS"/>
    <property type="match status" value="1"/>
</dbReference>
<evidence type="ECO:0000256" key="2">
    <source>
        <dbReference type="ARBA" id="ARBA00023134"/>
    </source>
</evidence>
<feature type="compositionally biased region" description="Basic and acidic residues" evidence="4">
    <location>
        <begin position="1076"/>
        <end position="1094"/>
    </location>
</feature>
<feature type="compositionally biased region" description="Basic and acidic residues" evidence="4">
    <location>
        <begin position="210"/>
        <end position="222"/>
    </location>
</feature>
<sequence length="1582" mass="177464">MILSASQHSSMSLMSESQRINPEHENLQHDQDKRKSDVKTETTEEPVDLTQQGVDQSQTFDKEKTKYVISETTHKKVQEVKVHPKQMKESLQTDYPEHLTGHAEMATLTVKSNDGSGVKEVEYPTTGNILDDLDLKHDDHDLSDTEKQPIRDTVDSSLSQVYEFKVRVEDEIKPNTEQMFHQEKEGLCTETENKSASSTLQSETFSSESQPHKDSETKDEQTSRAFSSSGDRRKLGSSRRNKRGQNVNESTDEVLENTKADEILETSKVKLEIVTTEQKDSHQDTDHIFITSVLKNRSVSLTPLSGHSSQVQSSVAPECPESIPQSLLESEKAPEDHNNRVTGISADSVKKSVDISQQEVDKCLTAQCEHTRDFGDDQQIEHSSQTQESQHTGHSPVSGYTESFDIFSANLSEQAEMSRLTKKSDSATKEQERMSVASDLKTGTENLHVCDSAFSQVHESGSVREQTTSGHKRKLGSSRRLKGGHKVKDSDAETHDKPTQEFVEEMSSFRLIEPTDITLTGAHSSSNVDQKIADEIQDGDLFSVFSKTESRNRDEHTELPTQDRNLHENVLAFKPHAFPVKTDVDSEINTSRDYTNSEKKVEDKSPKSNTDESPQHAKDEVRKAHEQEVEPEQVCAEKERDEAAEKTEKIPQKSFYLTENKEMFGLLSSAIDVSVTSEGTTEKSSPKNHNEIEYGIEQKACSSPQDNLPTAGEQDKSINISEAARKHQSEDFVSREHTDQINPDQMQETHHIDSPSLIQSKSVQTLQSEENVAVDFNCPDHHQSSNNESHSDLNAAGSRRKLGSSRRVKGRQQAKFSETNQENEEGEEITVEATQMSAAKTSREDFKSVEKVTSIVAEAEQTEKMPTDLGGRTVSTPEINSSSDKDDFTKSNKNTNEKHIKLLHEPESFSLNTQWGLEKEGLMQSQAFVSEGDSDMQSSLKCDEIISILSGSESVFDQDGTIQSQNREAGTLRQVQLQQTLEETQIARAFSSEDHDKNSSVDVQEPRLDELGENILRAERGLSTSLEFISPSEESAMDLGYKHGISIKMDASEGLQETSIFKKRKIGSSRRTNINKKQEGETPSTDELKECDISTEDDVRNLEKVAVVVELPSTEEVKESQNVQKSHGAQENDEAKTTGYDEHQQDVPEEKSQSEGIQSSSPDFNSTSRRRKMGSTRKNLGSQTKRENLHQEEEPKIETTAERIPQIKEAQHHSENKGSDQRTEKEFQPVEITHFGESLLKPPTEETPDESPVSQSQVEETEQTLHISLSTSSQNDSKSVRRKKFGSNRRSHLQQRSKNQDEREDGVIEIHNEDHARAIVEEEEADQHREESPDLDKISEVIEKSSSNIPETKALSKPLSEKTPGRSYREEIRFSHDSGRQFSLAGNRRGTNTSDSYNVVMIGDSCVGKTSFMKRAQSGKFSLDIPASVGVDSCMWTVVIDGKPVMLQLWDTAGQERFHSITRQVFHRAQAFLLMYDITCSQSFSAVSYWANCIQEVAAENVSVLLLGNKSDDEQRQVKTEEGDSLAKEYNFAFMECSAATGENVIEALETVARMLSQSVDFREETTQLHKEPAQKKQSRCC</sequence>
<feature type="compositionally biased region" description="Polar residues" evidence="4">
    <location>
        <begin position="873"/>
        <end position="882"/>
    </location>
</feature>
<feature type="compositionally biased region" description="Polar residues" evidence="4">
    <location>
        <begin position="1252"/>
        <end position="1277"/>
    </location>
</feature>
<feature type="compositionally biased region" description="Polar residues" evidence="4">
    <location>
        <begin position="49"/>
        <end position="59"/>
    </location>
</feature>
<proteinExistence type="predicted"/>
<feature type="region of interest" description="Disordered" evidence="4">
    <location>
        <begin position="1"/>
        <end position="63"/>
    </location>
</feature>
<feature type="compositionally biased region" description="Basic and acidic residues" evidence="4">
    <location>
        <begin position="422"/>
        <end position="433"/>
    </location>
</feature>
<dbReference type="FunFam" id="3.40.50.300:FF:001129">
    <property type="entry name" value="ras-related protein Rab-44 isoform X2"/>
    <property type="match status" value="1"/>
</dbReference>
<feature type="region of interest" description="Disordered" evidence="4">
    <location>
        <begin position="1062"/>
        <end position="1094"/>
    </location>
</feature>
<dbReference type="NCBIfam" id="TIGR00231">
    <property type="entry name" value="small_GTP"/>
    <property type="match status" value="1"/>
</dbReference>
<dbReference type="PANTHER" id="PTHR47977">
    <property type="entry name" value="RAS-RELATED PROTEIN RAB"/>
    <property type="match status" value="1"/>
</dbReference>
<feature type="compositionally biased region" description="Basic residues" evidence="4">
    <location>
        <begin position="470"/>
        <end position="485"/>
    </location>
</feature>
<dbReference type="SMART" id="SM00174">
    <property type="entry name" value="RHO"/>
    <property type="match status" value="1"/>
</dbReference>
<feature type="compositionally biased region" description="Basic and acidic residues" evidence="4">
    <location>
        <begin position="21"/>
        <end position="42"/>
    </location>
</feature>
<dbReference type="PROSITE" id="PS51419">
    <property type="entry name" value="RAB"/>
    <property type="match status" value="1"/>
</dbReference>
<feature type="region of interest" description="Disordered" evidence="4">
    <location>
        <begin position="1113"/>
        <end position="1305"/>
    </location>
</feature>
<feature type="compositionally biased region" description="Polar residues" evidence="4">
    <location>
        <begin position="457"/>
        <end position="469"/>
    </location>
</feature>
<feature type="compositionally biased region" description="Low complexity" evidence="4">
    <location>
        <begin position="1"/>
        <end position="18"/>
    </location>
</feature>
<evidence type="ECO:0000313" key="5">
    <source>
        <dbReference type="EMBL" id="SBP21763.1"/>
    </source>
</evidence>
<dbReference type="SMART" id="SM00175">
    <property type="entry name" value="RAB"/>
    <property type="match status" value="1"/>
</dbReference>
<dbReference type="SUPFAM" id="SSF52540">
    <property type="entry name" value="P-loop containing nucleoside triphosphate hydrolases"/>
    <property type="match status" value="1"/>
</dbReference>
<dbReference type="InterPro" id="IPR001806">
    <property type="entry name" value="Small_GTPase"/>
</dbReference>
<feature type="compositionally biased region" description="Basic and acidic residues" evidence="4">
    <location>
        <begin position="883"/>
        <end position="892"/>
    </location>
</feature>
<dbReference type="PROSITE" id="PS51420">
    <property type="entry name" value="RHO"/>
    <property type="match status" value="1"/>
</dbReference>
<dbReference type="InterPro" id="IPR005225">
    <property type="entry name" value="Small_GTP-bd"/>
</dbReference>
<feature type="compositionally biased region" description="Basic and acidic residues" evidence="4">
    <location>
        <begin position="595"/>
        <end position="628"/>
    </location>
</feature>
<feature type="compositionally biased region" description="Acidic residues" evidence="4">
    <location>
        <begin position="821"/>
        <end position="830"/>
    </location>
</feature>
<organism evidence="5">
    <name type="scientific">Iconisemion striatum</name>
    <dbReference type="NCBI Taxonomy" id="60296"/>
    <lineage>
        <taxon>Eukaryota</taxon>
        <taxon>Metazoa</taxon>
        <taxon>Chordata</taxon>
        <taxon>Craniata</taxon>
        <taxon>Vertebrata</taxon>
        <taxon>Euteleostomi</taxon>
        <taxon>Actinopterygii</taxon>
        <taxon>Neopterygii</taxon>
        <taxon>Teleostei</taxon>
        <taxon>Neoteleostei</taxon>
        <taxon>Acanthomorphata</taxon>
        <taxon>Ovalentaria</taxon>
        <taxon>Atherinomorphae</taxon>
        <taxon>Cyprinodontiformes</taxon>
        <taxon>Nothobranchiidae</taxon>
        <taxon>Iconisemion</taxon>
    </lineage>
</organism>
<feature type="region of interest" description="Disordered" evidence="4">
    <location>
        <begin position="127"/>
        <end position="154"/>
    </location>
</feature>